<feature type="region of interest" description="Disordered" evidence="1">
    <location>
        <begin position="1"/>
        <end position="20"/>
    </location>
</feature>
<evidence type="ECO:0000256" key="1">
    <source>
        <dbReference type="SAM" id="MobiDB-lite"/>
    </source>
</evidence>
<sequence>MPPKPKPKPKPNDKEVQVNNPAVDIASFPNITQSETSLARFKDFILYGFNDTNNATGVAGASSYSGFSFSKDLGKNWTDGGSIPANPGGQNFGDPSLAVDRNGVFYYSQIGDELIGGRQEGVITVSTGTISPNKTITMNLPQVVGRGQTPAASDPGNQDKAWITVGPDADNPGNEALYVVWTDFGPPNVGTKIRFSKFGTGVTLTPIIPSQTIVAGANAVFGAFPVVDKAGNIYVFYESRLPGTFAQLNTANRSIRMAKSIDGGNTFPINVQVSAGLFAAAATDVVPCGPANELRPVILTEQQRVIRMFEIPQAGIGPDGTIYVVWNQRRNIGGTIFIDVFLAYSQNGGNNWTQVNISNNLPLSFFPSVAVNKEGAHVQYNRFNDPNNVGGIGNGTFGVFMKTFSFHKGVGKVGKESMVSTAFSQVPNNHIPSGGVFVNFDPRVFSCYMGEYNQVITGPGHSLLHAWGDNRNILNGQNNPDVFFRKTESKP</sequence>
<dbReference type="RefSeq" id="WP_098060442.1">
    <property type="nucleotide sequence ID" value="NZ_NUAJ01000048.1"/>
</dbReference>
<evidence type="ECO:0008006" key="4">
    <source>
        <dbReference type="Google" id="ProtNLM"/>
    </source>
</evidence>
<gene>
    <name evidence="2" type="ORF">CN596_28075</name>
</gene>
<dbReference type="InterPro" id="IPR036278">
    <property type="entry name" value="Sialidase_sf"/>
</dbReference>
<organism evidence="2 3">
    <name type="scientific">Bacillus toyonensis</name>
    <dbReference type="NCBI Taxonomy" id="155322"/>
    <lineage>
        <taxon>Bacteria</taxon>
        <taxon>Bacillati</taxon>
        <taxon>Bacillota</taxon>
        <taxon>Bacilli</taxon>
        <taxon>Bacillales</taxon>
        <taxon>Bacillaceae</taxon>
        <taxon>Bacillus</taxon>
        <taxon>Bacillus cereus group</taxon>
    </lineage>
</organism>
<comment type="caution">
    <text evidence="2">The sequence shown here is derived from an EMBL/GenBank/DDBJ whole genome shotgun (WGS) entry which is preliminary data.</text>
</comment>
<reference evidence="2 3" key="1">
    <citation type="submission" date="2017-09" db="EMBL/GenBank/DDBJ databases">
        <title>Large-scale bioinformatics analysis of Bacillus genomes uncovers conserved roles of natural products in bacterial physiology.</title>
        <authorList>
            <consortium name="Agbiome Team Llc"/>
            <person name="Bleich R.M."/>
            <person name="Kirk G.J."/>
            <person name="Santa Maria K.C."/>
            <person name="Allen S.E."/>
            <person name="Farag S."/>
            <person name="Shank E.A."/>
            <person name="Bowers A."/>
        </authorList>
    </citation>
    <scope>NUCLEOTIDE SEQUENCE [LARGE SCALE GENOMIC DNA]</scope>
    <source>
        <strain evidence="2 3">AFS027958</strain>
    </source>
</reference>
<protein>
    <recommendedName>
        <fullName evidence="4">Exo-alpha-sialidase</fullName>
    </recommendedName>
</protein>
<dbReference type="Proteomes" id="UP000220934">
    <property type="component" value="Unassembled WGS sequence"/>
</dbReference>
<dbReference type="SUPFAM" id="SSF50939">
    <property type="entry name" value="Sialidases"/>
    <property type="match status" value="1"/>
</dbReference>
<evidence type="ECO:0000313" key="3">
    <source>
        <dbReference type="Proteomes" id="UP000220934"/>
    </source>
</evidence>
<proteinExistence type="predicted"/>
<name>A0AB36SG03_9BACI</name>
<accession>A0AB36SG03</accession>
<dbReference type="AlphaFoldDB" id="A0AB36SG03"/>
<dbReference type="EMBL" id="NUAJ01000048">
    <property type="protein sequence ID" value="PEN46416.1"/>
    <property type="molecule type" value="Genomic_DNA"/>
</dbReference>
<evidence type="ECO:0000313" key="2">
    <source>
        <dbReference type="EMBL" id="PEN46416.1"/>
    </source>
</evidence>